<accession>A0A397I995</accession>
<proteinExistence type="predicted"/>
<comment type="caution">
    <text evidence="1">The sequence shown here is derived from an EMBL/GenBank/DDBJ whole genome shotgun (WGS) entry which is preliminary data.</text>
</comment>
<dbReference type="EMBL" id="PQFF01000243">
    <property type="protein sequence ID" value="RHZ70838.1"/>
    <property type="molecule type" value="Genomic_DNA"/>
</dbReference>
<name>A0A397I995_9GLOM</name>
<sequence length="212" mass="24219">MRKHQESNVANKNYFEQIKDQDDVNGKDLINADEKKSSIYECSTRKSAEEIRCYTSNYGGATDEQEGKRITGRMNKNRNPIDGANMHKSDILFSSIYECSTRKSAEEIRCYTTNGKSRDGLCFRRPPYLLGLTIEEVGPFSPAALCPLPDRRRRRRTVQQQQQLTIRVNWSGLTPRQSENSTEARVANLYASLPSMSINCLPVLLRESAFRL</sequence>
<dbReference type="Proteomes" id="UP000266861">
    <property type="component" value="Unassembled WGS sequence"/>
</dbReference>
<protein>
    <submittedName>
        <fullName evidence="1">Uncharacterized protein</fullName>
    </submittedName>
</protein>
<dbReference type="AlphaFoldDB" id="A0A397I995"/>
<reference evidence="1 2" key="1">
    <citation type="submission" date="2018-08" db="EMBL/GenBank/DDBJ databases">
        <title>Genome and evolution of the arbuscular mycorrhizal fungus Diversispora epigaea (formerly Glomus versiforme) and its bacterial endosymbionts.</title>
        <authorList>
            <person name="Sun X."/>
            <person name="Fei Z."/>
            <person name="Harrison M."/>
        </authorList>
    </citation>
    <scope>NUCLEOTIDE SEQUENCE [LARGE SCALE GENOMIC DNA]</scope>
    <source>
        <strain evidence="1 2">IT104</strain>
    </source>
</reference>
<evidence type="ECO:0000313" key="1">
    <source>
        <dbReference type="EMBL" id="RHZ70838.1"/>
    </source>
</evidence>
<organism evidence="1 2">
    <name type="scientific">Diversispora epigaea</name>
    <dbReference type="NCBI Taxonomy" id="1348612"/>
    <lineage>
        <taxon>Eukaryota</taxon>
        <taxon>Fungi</taxon>
        <taxon>Fungi incertae sedis</taxon>
        <taxon>Mucoromycota</taxon>
        <taxon>Glomeromycotina</taxon>
        <taxon>Glomeromycetes</taxon>
        <taxon>Diversisporales</taxon>
        <taxon>Diversisporaceae</taxon>
        <taxon>Diversispora</taxon>
    </lineage>
</organism>
<gene>
    <name evidence="1" type="ORF">Glove_266g4</name>
</gene>
<keyword evidence="2" id="KW-1185">Reference proteome</keyword>
<evidence type="ECO:0000313" key="2">
    <source>
        <dbReference type="Proteomes" id="UP000266861"/>
    </source>
</evidence>